<evidence type="ECO:0000313" key="1">
    <source>
        <dbReference type="EMBL" id="VDC28238.1"/>
    </source>
</evidence>
<organism evidence="1 2">
    <name type="scientific">Pseudogemmobacter humi</name>
    <dbReference type="NCBI Taxonomy" id="2483812"/>
    <lineage>
        <taxon>Bacteria</taxon>
        <taxon>Pseudomonadati</taxon>
        <taxon>Pseudomonadota</taxon>
        <taxon>Alphaproteobacteria</taxon>
        <taxon>Rhodobacterales</taxon>
        <taxon>Paracoccaceae</taxon>
        <taxon>Pseudogemmobacter</taxon>
    </lineage>
</organism>
<evidence type="ECO:0008006" key="3">
    <source>
        <dbReference type="Google" id="ProtNLM"/>
    </source>
</evidence>
<keyword evidence="2" id="KW-1185">Reference proteome</keyword>
<protein>
    <recommendedName>
        <fullName evidence="3">Methyltransferase</fullName>
    </recommendedName>
</protein>
<gene>
    <name evidence="1" type="ORF">XINFAN_02014</name>
</gene>
<reference evidence="1 2" key="1">
    <citation type="submission" date="2018-11" db="EMBL/GenBank/DDBJ databases">
        <authorList>
            <person name="Criscuolo A."/>
        </authorList>
    </citation>
    <scope>NUCLEOTIDE SEQUENCE [LARGE SCALE GENOMIC DNA]</scope>
    <source>
        <strain evidence="1">ACIP111625</strain>
    </source>
</reference>
<evidence type="ECO:0000313" key="2">
    <source>
        <dbReference type="Proteomes" id="UP000277498"/>
    </source>
</evidence>
<accession>A0A3P5X288</accession>
<sequence length="230" mass="25349">MTAASTKSLFRATKPKPAAAQAMLADLPVVVPTDTRDPLDYDPTPPDATAAFLAVEIDHIRAHGDLVWETAVGAGHIARVLLDHGFGVVGSDVVDRGWPGLTLRSFYDFRAAAAPIQITNPPYGEINARDGHGRWLRQALGLRPGYLALLLNADWAAARINGFDDLFSSFTPSVEYLCCWKIDFRGGGSPPQRNSWFVWDLNRPPVGPNAWLRRRLYRDVPDSRQGELFA</sequence>
<dbReference type="Proteomes" id="UP000277498">
    <property type="component" value="Unassembled WGS sequence"/>
</dbReference>
<proteinExistence type="predicted"/>
<dbReference type="OrthoDB" id="270332at2"/>
<name>A0A3P5X288_9RHOB</name>
<dbReference type="AlphaFoldDB" id="A0A3P5X288"/>
<dbReference type="EMBL" id="UXAW01000067">
    <property type="protein sequence ID" value="VDC28238.1"/>
    <property type="molecule type" value="Genomic_DNA"/>
</dbReference>
<dbReference type="RefSeq" id="WP_124086538.1">
    <property type="nucleotide sequence ID" value="NZ_UXAW01000067.1"/>
</dbReference>